<dbReference type="Pfam" id="PF01593">
    <property type="entry name" value="Amino_oxidase"/>
    <property type="match status" value="1"/>
</dbReference>
<feature type="binding site" evidence="5">
    <location>
        <begin position="126"/>
        <end position="127"/>
    </location>
    <ligand>
        <name>FAD</name>
        <dbReference type="ChEBI" id="CHEBI:57692"/>
    </ligand>
</feature>
<dbReference type="OrthoDB" id="7777654at2759"/>
<feature type="domain" description="Amine oxidase" evidence="7">
    <location>
        <begin position="107"/>
        <end position="556"/>
    </location>
</feature>
<feature type="binding site" evidence="5">
    <location>
        <position position="445"/>
    </location>
    <ligand>
        <name>substrate</name>
    </ligand>
</feature>
<feature type="binding site" evidence="5">
    <location>
        <position position="107"/>
    </location>
    <ligand>
        <name>FAD</name>
        <dbReference type="ChEBI" id="CHEBI:57692"/>
    </ligand>
</feature>
<gene>
    <name evidence="8" type="ORF">B0J11DRAFT_603779</name>
</gene>
<feature type="binding site" evidence="5">
    <location>
        <position position="339"/>
    </location>
    <ligand>
        <name>FAD</name>
        <dbReference type="ChEBI" id="CHEBI:57692"/>
    </ligand>
</feature>
<keyword evidence="6" id="KW-0285">Flavoprotein</keyword>
<dbReference type="InterPro" id="IPR050703">
    <property type="entry name" value="Flavin_MAO"/>
</dbReference>
<dbReference type="PANTHER" id="PTHR43563">
    <property type="entry name" value="AMINE OXIDASE"/>
    <property type="match status" value="1"/>
</dbReference>
<evidence type="ECO:0000313" key="9">
    <source>
        <dbReference type="Proteomes" id="UP000700596"/>
    </source>
</evidence>
<evidence type="ECO:0000256" key="4">
    <source>
        <dbReference type="ARBA" id="ARBA00048448"/>
    </source>
</evidence>
<evidence type="ECO:0000256" key="6">
    <source>
        <dbReference type="RuleBase" id="RU362067"/>
    </source>
</evidence>
<feature type="binding site" evidence="5">
    <location>
        <position position="532"/>
    </location>
    <ligand>
        <name>FAD</name>
        <dbReference type="ChEBI" id="CHEBI:57692"/>
    </ligand>
</feature>
<organism evidence="8 9">
    <name type="scientific">Dendryphion nanum</name>
    <dbReference type="NCBI Taxonomy" id="256645"/>
    <lineage>
        <taxon>Eukaryota</taxon>
        <taxon>Fungi</taxon>
        <taxon>Dikarya</taxon>
        <taxon>Ascomycota</taxon>
        <taxon>Pezizomycotina</taxon>
        <taxon>Dothideomycetes</taxon>
        <taxon>Pleosporomycetidae</taxon>
        <taxon>Pleosporales</taxon>
        <taxon>Torulaceae</taxon>
        <taxon>Dendryphion</taxon>
    </lineage>
</organism>
<keyword evidence="3 6" id="KW-0560">Oxidoreductase</keyword>
<dbReference type="SUPFAM" id="SSF54373">
    <property type="entry name" value="FAD-linked reductases, C-terminal domain"/>
    <property type="match status" value="1"/>
</dbReference>
<comment type="similarity">
    <text evidence="2 6">Belongs to the flavin monoamine oxidase family.</text>
</comment>
<dbReference type="Gene3D" id="1.10.405.10">
    <property type="entry name" value="Guanine Nucleotide Dissociation Inhibitor, domain 1"/>
    <property type="match status" value="1"/>
</dbReference>
<sequence>MPVPSSLVAASSLSSLSSVYSRLSSIAPTPSLPTPSQTPTAPPQTPEITIEDAVKEIEAIVRNGGVPRPWTVADSDSNRTVSPRYPPVSYPAAPIEVDVVIVGGGYSGLMSGYDLQKAGVKAVVLEAKYRLGGRSFSAALKSGPGVVELGATWINKITQPKVFALTEKFGIATQEQYTEGTTLFQGLDGLPMRQGGNETAQNQTMDPSIVETARKVERVVELVDEASKAMNIRNFTAFPKSEDVTVEAYIKQKGSGLLDDPTAKAVLNHITTSIVARSPSDVGAHYFFDYVKSGFGFASLVSEGKMGAQSLLLPEGTSAITKALASGMEPGSVFTHSPVVGISQLENGVTVTTLGGQRFQAKKVILANPTNTYHNIDFYPPLPYGKRALVSRTMKGFYAKYIVTYSAPWWKEAGLQGKFTSLLGPINFGWDISVDATRQYSLAFFISGAMRNKWSEMNELSKQEAIIDHLATLVGPELADKARDVLEINYVDWTTQEWLEGGPTSSMGPGLLREYGEHLRAPFKNLVFSGGETAYEWKGYLEGAITSGNRAAKEVIASLKGNCTI</sequence>
<comment type="cofactor">
    <cofactor evidence="1 6">
        <name>FAD</name>
        <dbReference type="ChEBI" id="CHEBI:57692"/>
    </cofactor>
</comment>
<dbReference type="SUPFAM" id="SSF51905">
    <property type="entry name" value="FAD/NAD(P)-binding domain"/>
    <property type="match status" value="1"/>
</dbReference>
<dbReference type="EMBL" id="JAGMWT010000005">
    <property type="protein sequence ID" value="KAH7128507.1"/>
    <property type="molecule type" value="Genomic_DNA"/>
</dbReference>
<comment type="caution">
    <text evidence="8">The sequence shown here is derived from an EMBL/GenBank/DDBJ whole genome shotgun (WGS) entry which is preliminary data.</text>
</comment>
<dbReference type="EC" id="1.4.3.-" evidence="6"/>
<keyword evidence="9" id="KW-1185">Reference proteome</keyword>
<dbReference type="PANTHER" id="PTHR43563:SF14">
    <property type="entry name" value="AMINE OXIDASE"/>
    <property type="match status" value="1"/>
</dbReference>
<dbReference type="InterPro" id="IPR001613">
    <property type="entry name" value="Flavin_amine_oxidase"/>
</dbReference>
<dbReference type="PRINTS" id="PR00757">
    <property type="entry name" value="AMINEOXDASEF"/>
</dbReference>
<dbReference type="InterPro" id="IPR036188">
    <property type="entry name" value="FAD/NAD-bd_sf"/>
</dbReference>
<dbReference type="Gene3D" id="3.90.660.10">
    <property type="match status" value="1"/>
</dbReference>
<proteinExistence type="inferred from homology"/>
<evidence type="ECO:0000256" key="5">
    <source>
        <dbReference type="PIRSR" id="PIRSR601613-1"/>
    </source>
</evidence>
<dbReference type="GO" id="GO:0097621">
    <property type="term" value="F:monoamine oxidase activity"/>
    <property type="evidence" value="ECO:0007669"/>
    <property type="project" value="UniProtKB-EC"/>
</dbReference>
<dbReference type="AlphaFoldDB" id="A0A9P9IPR3"/>
<evidence type="ECO:0000256" key="1">
    <source>
        <dbReference type="ARBA" id="ARBA00001974"/>
    </source>
</evidence>
<comment type="catalytic activity">
    <reaction evidence="4">
        <text>a secondary aliphatic amine + O2 + H2O = a primary amine + an aldehyde + H2O2</text>
        <dbReference type="Rhea" id="RHEA:26414"/>
        <dbReference type="ChEBI" id="CHEBI:15377"/>
        <dbReference type="ChEBI" id="CHEBI:15379"/>
        <dbReference type="ChEBI" id="CHEBI:16240"/>
        <dbReference type="ChEBI" id="CHEBI:17478"/>
        <dbReference type="ChEBI" id="CHEBI:58855"/>
        <dbReference type="ChEBI" id="CHEBI:65296"/>
        <dbReference type="EC" id="1.4.3.4"/>
    </reaction>
</comment>
<reference evidence="8" key="1">
    <citation type="journal article" date="2021" name="Nat. Commun.">
        <title>Genetic determinants of endophytism in the Arabidopsis root mycobiome.</title>
        <authorList>
            <person name="Mesny F."/>
            <person name="Miyauchi S."/>
            <person name="Thiergart T."/>
            <person name="Pickel B."/>
            <person name="Atanasova L."/>
            <person name="Karlsson M."/>
            <person name="Huettel B."/>
            <person name="Barry K.W."/>
            <person name="Haridas S."/>
            <person name="Chen C."/>
            <person name="Bauer D."/>
            <person name="Andreopoulos W."/>
            <person name="Pangilinan J."/>
            <person name="LaButti K."/>
            <person name="Riley R."/>
            <person name="Lipzen A."/>
            <person name="Clum A."/>
            <person name="Drula E."/>
            <person name="Henrissat B."/>
            <person name="Kohler A."/>
            <person name="Grigoriev I.V."/>
            <person name="Martin F.M."/>
            <person name="Hacquard S."/>
        </authorList>
    </citation>
    <scope>NUCLEOTIDE SEQUENCE</scope>
    <source>
        <strain evidence="8">MPI-CAGE-CH-0243</strain>
    </source>
</reference>
<dbReference type="InterPro" id="IPR002937">
    <property type="entry name" value="Amino_oxidase"/>
</dbReference>
<dbReference type="Proteomes" id="UP000700596">
    <property type="component" value="Unassembled WGS sequence"/>
</dbReference>
<evidence type="ECO:0000256" key="3">
    <source>
        <dbReference type="ARBA" id="ARBA00023002"/>
    </source>
</evidence>
<protein>
    <recommendedName>
        <fullName evidence="6">Amine oxidase</fullName>
        <ecNumber evidence="6">1.4.3.-</ecNumber>
    </recommendedName>
</protein>
<evidence type="ECO:0000313" key="8">
    <source>
        <dbReference type="EMBL" id="KAH7128507.1"/>
    </source>
</evidence>
<accession>A0A9P9IPR3</accession>
<dbReference type="Gene3D" id="3.50.50.60">
    <property type="entry name" value="FAD/NAD(P)-binding domain"/>
    <property type="match status" value="1"/>
</dbReference>
<evidence type="ECO:0000259" key="7">
    <source>
        <dbReference type="Pfam" id="PF01593"/>
    </source>
</evidence>
<keyword evidence="6" id="KW-0274">FAD</keyword>
<evidence type="ECO:0000256" key="2">
    <source>
        <dbReference type="ARBA" id="ARBA00005995"/>
    </source>
</evidence>
<name>A0A9P9IPR3_9PLEO</name>